<comment type="similarity">
    <text evidence="1">Belongs to the remorin family.</text>
</comment>
<name>A0AAD8P7C6_TARER</name>
<dbReference type="AlphaFoldDB" id="A0AAD8P7C6"/>
<evidence type="ECO:0000313" key="9">
    <source>
        <dbReference type="Proteomes" id="UP001229421"/>
    </source>
</evidence>
<dbReference type="InterPro" id="IPR001781">
    <property type="entry name" value="Znf_LIM"/>
</dbReference>
<feature type="domain" description="LIM zinc-binding" evidence="7">
    <location>
        <begin position="174"/>
        <end position="235"/>
    </location>
</feature>
<reference evidence="8" key="1">
    <citation type="journal article" date="2023" name="bioRxiv">
        <title>Improved chromosome-level genome assembly for marigold (Tagetes erecta).</title>
        <authorList>
            <person name="Jiang F."/>
            <person name="Yuan L."/>
            <person name="Wang S."/>
            <person name="Wang H."/>
            <person name="Xu D."/>
            <person name="Wang A."/>
            <person name="Fan W."/>
        </authorList>
    </citation>
    <scope>NUCLEOTIDE SEQUENCE</scope>
    <source>
        <strain evidence="8">WSJ</strain>
        <tissue evidence="8">Leaf</tissue>
    </source>
</reference>
<keyword evidence="4" id="KW-0440">LIM domain</keyword>
<dbReference type="Pfam" id="PF00412">
    <property type="entry name" value="LIM"/>
    <property type="match status" value="1"/>
</dbReference>
<proteinExistence type="inferred from homology"/>
<dbReference type="Proteomes" id="UP001229421">
    <property type="component" value="Unassembled WGS sequence"/>
</dbReference>
<dbReference type="SMART" id="SM00132">
    <property type="entry name" value="LIM"/>
    <property type="match status" value="1"/>
</dbReference>
<keyword evidence="2 4" id="KW-0479">Metal-binding</keyword>
<dbReference type="Gene3D" id="2.10.110.10">
    <property type="entry name" value="Cysteine Rich Protein"/>
    <property type="match status" value="1"/>
</dbReference>
<evidence type="ECO:0000256" key="4">
    <source>
        <dbReference type="PROSITE-ProRule" id="PRU00125"/>
    </source>
</evidence>
<feature type="compositionally biased region" description="Basic and acidic residues" evidence="6">
    <location>
        <begin position="7"/>
        <end position="26"/>
    </location>
</feature>
<dbReference type="PANTHER" id="PTHR31775">
    <property type="entry name" value="OS02G0117200 PROTEIN"/>
    <property type="match status" value="1"/>
</dbReference>
<feature type="region of interest" description="Disordered" evidence="6">
    <location>
        <begin position="1"/>
        <end position="58"/>
    </location>
</feature>
<dbReference type="PROSITE" id="PS00478">
    <property type="entry name" value="LIM_DOMAIN_1"/>
    <property type="match status" value="1"/>
</dbReference>
<organism evidence="8 9">
    <name type="scientific">Tagetes erecta</name>
    <name type="common">African marigold</name>
    <dbReference type="NCBI Taxonomy" id="13708"/>
    <lineage>
        <taxon>Eukaryota</taxon>
        <taxon>Viridiplantae</taxon>
        <taxon>Streptophyta</taxon>
        <taxon>Embryophyta</taxon>
        <taxon>Tracheophyta</taxon>
        <taxon>Spermatophyta</taxon>
        <taxon>Magnoliopsida</taxon>
        <taxon>eudicotyledons</taxon>
        <taxon>Gunneridae</taxon>
        <taxon>Pentapetalae</taxon>
        <taxon>asterids</taxon>
        <taxon>campanulids</taxon>
        <taxon>Asterales</taxon>
        <taxon>Asteraceae</taxon>
        <taxon>Asteroideae</taxon>
        <taxon>Heliantheae alliance</taxon>
        <taxon>Tageteae</taxon>
        <taxon>Tagetes</taxon>
    </lineage>
</organism>
<dbReference type="PANTHER" id="PTHR31775:SF45">
    <property type="entry name" value="REMORIN-RELATED"/>
    <property type="match status" value="1"/>
</dbReference>
<evidence type="ECO:0000256" key="3">
    <source>
        <dbReference type="ARBA" id="ARBA00022833"/>
    </source>
</evidence>
<evidence type="ECO:0000256" key="1">
    <source>
        <dbReference type="ARBA" id="ARBA00005711"/>
    </source>
</evidence>
<sequence>MGEEQDHESNKDVAMETESKSTHESEATSQAEVTILSMVEKPPPEKANPPGGGNDDGGLEIIITEKRLALIKAWEENEKTRADNKAYTKMSAIGAWENTKRAAIEADLKQIEEDIEIEKAKQREKMKNKIAALHKEAEEKRADTLAKRGQDIIKVEEAAAKITERTKRFAMSREKCMVCDETVDDEDELSFAVDGDWYHNECFKCSQCDEQLLQKTSSKLSSIFFKTQSKRIASKLPPLEKRQVQQASSNANAEAFYVDPVISPDQTTIMNLFMHNPELHGLLTGISTQTEIEPQDILRNTLEQLTQNPEMMNAINQLGQQMDGNQDLGSLFAAMSCSDGGGDLDMSLMFQQMMPFVSQAASSRLHEHNRPMKRDLHRRCYSDTASLSGYSIDCQMNIKEAAQKIADEYSALDIFSSMVESAALLNDNVYDVYGLADLCSEEELAEDFMVMLKRDVCRRLGKRYDCCSSVS</sequence>
<feature type="coiled-coil region" evidence="5">
    <location>
        <begin position="101"/>
        <end position="143"/>
    </location>
</feature>
<evidence type="ECO:0000313" key="8">
    <source>
        <dbReference type="EMBL" id="KAK1436218.1"/>
    </source>
</evidence>
<dbReference type="Pfam" id="PF03763">
    <property type="entry name" value="Remorin_C"/>
    <property type="match status" value="1"/>
</dbReference>
<dbReference type="InterPro" id="IPR005516">
    <property type="entry name" value="Remorin_C"/>
</dbReference>
<evidence type="ECO:0000256" key="2">
    <source>
        <dbReference type="ARBA" id="ARBA00022723"/>
    </source>
</evidence>
<dbReference type="EMBL" id="JAUHHV010000001">
    <property type="protein sequence ID" value="KAK1436218.1"/>
    <property type="molecule type" value="Genomic_DNA"/>
</dbReference>
<keyword evidence="5" id="KW-0175">Coiled coil</keyword>
<evidence type="ECO:0000256" key="6">
    <source>
        <dbReference type="SAM" id="MobiDB-lite"/>
    </source>
</evidence>
<comment type="caution">
    <text evidence="8">The sequence shown here is derived from an EMBL/GenBank/DDBJ whole genome shotgun (WGS) entry which is preliminary data.</text>
</comment>
<evidence type="ECO:0000259" key="7">
    <source>
        <dbReference type="PROSITE" id="PS50023"/>
    </source>
</evidence>
<accession>A0AAD8P7C6</accession>
<dbReference type="GO" id="GO:0046872">
    <property type="term" value="F:metal ion binding"/>
    <property type="evidence" value="ECO:0007669"/>
    <property type="project" value="UniProtKB-KW"/>
</dbReference>
<evidence type="ECO:0000256" key="5">
    <source>
        <dbReference type="SAM" id="Coils"/>
    </source>
</evidence>
<gene>
    <name evidence="8" type="ORF">QVD17_01996</name>
</gene>
<protein>
    <recommendedName>
        <fullName evidence="7">LIM zinc-binding domain-containing protein</fullName>
    </recommendedName>
</protein>
<dbReference type="PROSITE" id="PS50023">
    <property type="entry name" value="LIM_DOMAIN_2"/>
    <property type="match status" value="1"/>
</dbReference>
<keyword evidence="9" id="KW-1185">Reference proteome</keyword>
<keyword evidence="3 4" id="KW-0862">Zinc</keyword>